<dbReference type="InterPro" id="IPR000847">
    <property type="entry name" value="LysR_HTH_N"/>
</dbReference>
<proteinExistence type="inferred from homology"/>
<dbReference type="PROSITE" id="PS50931">
    <property type="entry name" value="HTH_LYSR"/>
    <property type="match status" value="1"/>
</dbReference>
<dbReference type="Pfam" id="PF00126">
    <property type="entry name" value="HTH_1"/>
    <property type="match status" value="1"/>
</dbReference>
<dbReference type="Proteomes" id="UP000242084">
    <property type="component" value="Chromosome 1"/>
</dbReference>
<dbReference type="GO" id="GO:0000976">
    <property type="term" value="F:transcription cis-regulatory region binding"/>
    <property type="evidence" value="ECO:0007669"/>
    <property type="project" value="TreeGrafter"/>
</dbReference>
<evidence type="ECO:0000313" key="7">
    <source>
        <dbReference type="Proteomes" id="UP000242084"/>
    </source>
</evidence>
<dbReference type="AlphaFoldDB" id="A0A239YHC0"/>
<keyword evidence="7" id="KW-1185">Reference proteome</keyword>
<evidence type="ECO:0000259" key="5">
    <source>
        <dbReference type="PROSITE" id="PS50931"/>
    </source>
</evidence>
<dbReference type="Gene3D" id="1.10.10.10">
    <property type="entry name" value="Winged helix-like DNA-binding domain superfamily/Winged helix DNA-binding domain"/>
    <property type="match status" value="1"/>
</dbReference>
<dbReference type="SUPFAM" id="SSF46785">
    <property type="entry name" value="Winged helix' DNA-binding domain"/>
    <property type="match status" value="1"/>
</dbReference>
<keyword evidence="2" id="KW-0805">Transcription regulation</keyword>
<dbReference type="Pfam" id="PF03466">
    <property type="entry name" value="LysR_substrate"/>
    <property type="match status" value="1"/>
</dbReference>
<evidence type="ECO:0000313" key="6">
    <source>
        <dbReference type="EMBL" id="SNV58112.1"/>
    </source>
</evidence>
<dbReference type="PANTHER" id="PTHR30126">
    <property type="entry name" value="HTH-TYPE TRANSCRIPTIONAL REGULATOR"/>
    <property type="match status" value="1"/>
</dbReference>
<evidence type="ECO:0000256" key="2">
    <source>
        <dbReference type="ARBA" id="ARBA00023015"/>
    </source>
</evidence>
<protein>
    <submittedName>
        <fullName evidence="6">LysR family transcriptional regulator</fullName>
    </submittedName>
</protein>
<reference evidence="6 7" key="1">
    <citation type="submission" date="2017-06" db="EMBL/GenBank/DDBJ databases">
        <authorList>
            <consortium name="Pathogen Informatics"/>
        </authorList>
    </citation>
    <scope>NUCLEOTIDE SEQUENCE [LARGE SCALE GENOMIC DNA]</scope>
    <source>
        <strain evidence="6 7">NCTC13839</strain>
    </source>
</reference>
<organism evidence="6 7">
    <name type="scientific">Mammaliicoccus stepanovicii</name>
    <dbReference type="NCBI Taxonomy" id="643214"/>
    <lineage>
        <taxon>Bacteria</taxon>
        <taxon>Bacillati</taxon>
        <taxon>Bacillota</taxon>
        <taxon>Bacilli</taxon>
        <taxon>Bacillales</taxon>
        <taxon>Staphylococcaceae</taxon>
        <taxon>Mammaliicoccus</taxon>
    </lineage>
</organism>
<dbReference type="OrthoDB" id="107670at2"/>
<dbReference type="InterPro" id="IPR036388">
    <property type="entry name" value="WH-like_DNA-bd_sf"/>
</dbReference>
<name>A0A239YHC0_9STAP</name>
<dbReference type="EMBL" id="LT906462">
    <property type="protein sequence ID" value="SNV58112.1"/>
    <property type="molecule type" value="Genomic_DNA"/>
</dbReference>
<dbReference type="Gene3D" id="3.40.190.290">
    <property type="match status" value="1"/>
</dbReference>
<gene>
    <name evidence="6" type="primary">oxyR</name>
    <name evidence="6" type="ORF">SAMEA4384403_00421</name>
</gene>
<dbReference type="PANTHER" id="PTHR30126:SF78">
    <property type="entry name" value="HTH LYSR-TYPE DOMAIN-CONTAINING PROTEIN"/>
    <property type="match status" value="1"/>
</dbReference>
<keyword evidence="3" id="KW-0238">DNA-binding</keyword>
<evidence type="ECO:0000256" key="4">
    <source>
        <dbReference type="ARBA" id="ARBA00023163"/>
    </source>
</evidence>
<dbReference type="CDD" id="cd05466">
    <property type="entry name" value="PBP2_LTTR_substrate"/>
    <property type="match status" value="1"/>
</dbReference>
<evidence type="ECO:0000256" key="3">
    <source>
        <dbReference type="ARBA" id="ARBA00023125"/>
    </source>
</evidence>
<feature type="domain" description="HTH lysR-type" evidence="5">
    <location>
        <begin position="1"/>
        <end position="58"/>
    </location>
</feature>
<dbReference type="GO" id="GO:0003700">
    <property type="term" value="F:DNA-binding transcription factor activity"/>
    <property type="evidence" value="ECO:0007669"/>
    <property type="project" value="InterPro"/>
</dbReference>
<dbReference type="RefSeq" id="WP_095086068.1">
    <property type="nucleotide sequence ID" value="NZ_BMDM01000003.1"/>
</dbReference>
<evidence type="ECO:0000256" key="1">
    <source>
        <dbReference type="ARBA" id="ARBA00009437"/>
    </source>
</evidence>
<comment type="similarity">
    <text evidence="1">Belongs to the LysR transcriptional regulatory family.</text>
</comment>
<accession>A0A239YHC0</accession>
<dbReference type="PRINTS" id="PR00039">
    <property type="entry name" value="HTHLYSR"/>
</dbReference>
<dbReference type="InterPro" id="IPR036390">
    <property type="entry name" value="WH_DNA-bd_sf"/>
</dbReference>
<dbReference type="SUPFAM" id="SSF53850">
    <property type="entry name" value="Periplasmic binding protein-like II"/>
    <property type="match status" value="1"/>
</dbReference>
<dbReference type="KEGG" id="sste:SAMEA4384403_0421"/>
<dbReference type="InterPro" id="IPR005119">
    <property type="entry name" value="LysR_subst-bd"/>
</dbReference>
<keyword evidence="4" id="KW-0804">Transcription</keyword>
<sequence length="291" mass="33676">MKVDDYKLLVTLEDVKTLRKAADILYISQPAVSQRLKSIENFFGIDIFIRTKKQLITTNEGSLVIEHARKMIKEERLLLDKINSKMGEVNGSISIGVSSLIGQTILPQVLGQYTELYPNVDIQLQIGSSEHIKSFQNDFHVMVVRGNEVMNVQNDLLLNEQHYFIYPKNRKQELHLLPMIEFQAEPIYLKQIEEWYADYFQKEYHALIKVDQIATCKALLLNGVGVTVLPEMVIGDIDKDLFEIKKLNIMRKPLTRSTYICYEHNVLQLPQVNSFIEVLKSYINKMDIKAK</sequence>